<organism evidence="3 4">
    <name type="scientific">Clostridium gasigenes</name>
    <dbReference type="NCBI Taxonomy" id="94869"/>
    <lineage>
        <taxon>Bacteria</taxon>
        <taxon>Bacillati</taxon>
        <taxon>Bacillota</taxon>
        <taxon>Clostridia</taxon>
        <taxon>Eubacteriales</taxon>
        <taxon>Clostridiaceae</taxon>
        <taxon>Clostridium</taxon>
    </lineage>
</organism>
<keyword evidence="1" id="KW-0812">Transmembrane</keyword>
<dbReference type="STRING" id="94869.SAMN04488529_101368"/>
<dbReference type="EMBL" id="FNJM01000001">
    <property type="protein sequence ID" value="SDO76892.1"/>
    <property type="molecule type" value="Genomic_DNA"/>
</dbReference>
<sequence length="403" mass="45921">MKGKIRYFDGLRGLAALVVVIQHYILAFYPAIFSRSDELRHTGYALETTLASTPFNIFFNGNFAVCIFFVLSGYVLTNKFFVTKDSEYITAGACKRYIRLMIPVLVIVSIAYVFMKLSIFNNIEVSKITLSSNWLATTYDFEPSLMGMLKQGTYGVFVASDFSYNTSLWTMGYEFLGSFLVFSLASIFGKSKKRYIFYTIIAIYFAKTYYLAFILGMMLSDCYNSNYEIMRKLKGRATCSICLVLGLFLGSYPLVPTDNTIYKYISIETFNPGVFYRTLGAVLLMIAIMNSKLLISFFSSKVLNYLGEISFSMYLIHLIIICSFSGTLFTSALPYFGYNKAFILTFVLSMILIFIISYYYCKYIDDTAVKISSYVYKKMFSNTSSVNVINDKEINKEIAIDSK</sequence>
<feature type="transmembrane region" description="Helical" evidence="1">
    <location>
        <begin position="12"/>
        <end position="33"/>
    </location>
</feature>
<dbReference type="InterPro" id="IPR002656">
    <property type="entry name" value="Acyl_transf_3_dom"/>
</dbReference>
<feature type="transmembrane region" description="Helical" evidence="1">
    <location>
        <begin position="97"/>
        <end position="115"/>
    </location>
</feature>
<keyword evidence="3" id="KW-0378">Hydrolase</keyword>
<accession>A0A1H0M8T6</accession>
<reference evidence="3 4" key="1">
    <citation type="submission" date="2016-10" db="EMBL/GenBank/DDBJ databases">
        <authorList>
            <person name="de Groot N.N."/>
        </authorList>
    </citation>
    <scope>NUCLEOTIDE SEQUENCE [LARGE SCALE GENOMIC DNA]</scope>
    <source>
        <strain evidence="3 4">DSM 12272</strain>
    </source>
</reference>
<gene>
    <name evidence="3" type="ORF">SAMN04488529_101368</name>
</gene>
<dbReference type="GO" id="GO:0016787">
    <property type="term" value="F:hydrolase activity"/>
    <property type="evidence" value="ECO:0007669"/>
    <property type="project" value="UniProtKB-KW"/>
</dbReference>
<dbReference type="AlphaFoldDB" id="A0A1H0M8T6"/>
<dbReference type="InterPro" id="IPR050879">
    <property type="entry name" value="Acyltransferase_3"/>
</dbReference>
<dbReference type="PANTHER" id="PTHR23028">
    <property type="entry name" value="ACETYLTRANSFERASE"/>
    <property type="match status" value="1"/>
</dbReference>
<keyword evidence="4" id="KW-1185">Reference proteome</keyword>
<keyword evidence="1" id="KW-0472">Membrane</keyword>
<protein>
    <submittedName>
        <fullName evidence="3">Peptidoglycan/LPS O-acetylase OafA/YrhL, contains acyltransferase and SGNH-hydrolase domains</fullName>
    </submittedName>
</protein>
<keyword evidence="3" id="KW-0808">Transferase</keyword>
<feature type="transmembrane region" description="Helical" evidence="1">
    <location>
        <begin position="341"/>
        <end position="360"/>
    </location>
</feature>
<dbReference type="PANTHER" id="PTHR23028:SF134">
    <property type="entry name" value="PUTATIVE (AFU_ORTHOLOGUE AFUA_4G08520)-RELATED"/>
    <property type="match status" value="1"/>
</dbReference>
<feature type="transmembrane region" description="Helical" evidence="1">
    <location>
        <begin position="168"/>
        <end position="188"/>
    </location>
</feature>
<feature type="domain" description="Acyltransferase 3" evidence="2">
    <location>
        <begin position="6"/>
        <end position="359"/>
    </location>
</feature>
<feature type="transmembrane region" description="Helical" evidence="1">
    <location>
        <begin position="195"/>
        <end position="215"/>
    </location>
</feature>
<proteinExistence type="predicted"/>
<dbReference type="RefSeq" id="WP_175490738.1">
    <property type="nucleotide sequence ID" value="NZ_FNJM01000001.1"/>
</dbReference>
<evidence type="ECO:0000313" key="3">
    <source>
        <dbReference type="EMBL" id="SDO76892.1"/>
    </source>
</evidence>
<feature type="transmembrane region" description="Helical" evidence="1">
    <location>
        <begin position="275"/>
        <end position="299"/>
    </location>
</feature>
<feature type="transmembrane region" description="Helical" evidence="1">
    <location>
        <begin position="53"/>
        <end position="76"/>
    </location>
</feature>
<dbReference type="GO" id="GO:0016747">
    <property type="term" value="F:acyltransferase activity, transferring groups other than amino-acyl groups"/>
    <property type="evidence" value="ECO:0007669"/>
    <property type="project" value="InterPro"/>
</dbReference>
<dbReference type="Pfam" id="PF01757">
    <property type="entry name" value="Acyl_transf_3"/>
    <property type="match status" value="1"/>
</dbReference>
<dbReference type="Proteomes" id="UP000198597">
    <property type="component" value="Unassembled WGS sequence"/>
</dbReference>
<feature type="transmembrane region" description="Helical" evidence="1">
    <location>
        <begin position="235"/>
        <end position="255"/>
    </location>
</feature>
<feature type="transmembrane region" description="Helical" evidence="1">
    <location>
        <begin position="311"/>
        <end position="329"/>
    </location>
</feature>
<keyword evidence="3" id="KW-0012">Acyltransferase</keyword>
<keyword evidence="1" id="KW-1133">Transmembrane helix</keyword>
<name>A0A1H0M8T6_9CLOT</name>
<evidence type="ECO:0000256" key="1">
    <source>
        <dbReference type="SAM" id="Phobius"/>
    </source>
</evidence>
<evidence type="ECO:0000259" key="2">
    <source>
        <dbReference type="Pfam" id="PF01757"/>
    </source>
</evidence>
<evidence type="ECO:0000313" key="4">
    <source>
        <dbReference type="Proteomes" id="UP000198597"/>
    </source>
</evidence>